<dbReference type="AlphaFoldDB" id="A0A2A9NVZ1"/>
<dbReference type="Proteomes" id="UP000242287">
    <property type="component" value="Unassembled WGS sequence"/>
</dbReference>
<evidence type="ECO:0000313" key="3">
    <source>
        <dbReference type="Proteomes" id="UP000242287"/>
    </source>
</evidence>
<dbReference type="EMBL" id="KZ301983">
    <property type="protein sequence ID" value="PFH51910.1"/>
    <property type="molecule type" value="Genomic_DNA"/>
</dbReference>
<reference evidence="2 3" key="1">
    <citation type="submission" date="2014-02" db="EMBL/GenBank/DDBJ databases">
        <title>Transposable element dynamics among asymbiotic and ectomycorrhizal Amanita fungi.</title>
        <authorList>
            <consortium name="DOE Joint Genome Institute"/>
            <person name="Hess J."/>
            <person name="Skrede I."/>
            <person name="Wolfe B."/>
            <person name="LaButti K."/>
            <person name="Ohm R.A."/>
            <person name="Grigoriev I.V."/>
            <person name="Pringle A."/>
        </authorList>
    </citation>
    <scope>NUCLEOTIDE SEQUENCE [LARGE SCALE GENOMIC DNA]</scope>
    <source>
        <strain evidence="2 3">SKay4041</strain>
    </source>
</reference>
<organism evidence="2 3">
    <name type="scientific">Amanita thiersii Skay4041</name>
    <dbReference type="NCBI Taxonomy" id="703135"/>
    <lineage>
        <taxon>Eukaryota</taxon>
        <taxon>Fungi</taxon>
        <taxon>Dikarya</taxon>
        <taxon>Basidiomycota</taxon>
        <taxon>Agaricomycotina</taxon>
        <taxon>Agaricomycetes</taxon>
        <taxon>Agaricomycetidae</taxon>
        <taxon>Agaricales</taxon>
        <taxon>Pluteineae</taxon>
        <taxon>Amanitaceae</taxon>
        <taxon>Amanita</taxon>
    </lineage>
</organism>
<accession>A0A2A9NVZ1</accession>
<feature type="compositionally biased region" description="Basic and acidic residues" evidence="1">
    <location>
        <begin position="94"/>
        <end position="106"/>
    </location>
</feature>
<evidence type="ECO:0000313" key="2">
    <source>
        <dbReference type="EMBL" id="PFH51910.1"/>
    </source>
</evidence>
<proteinExistence type="predicted"/>
<name>A0A2A9NVZ1_9AGAR</name>
<evidence type="ECO:0000256" key="1">
    <source>
        <dbReference type="SAM" id="MobiDB-lite"/>
    </source>
</evidence>
<protein>
    <submittedName>
        <fullName evidence="2">Uncharacterized protein</fullName>
    </submittedName>
</protein>
<keyword evidence="3" id="KW-1185">Reference proteome</keyword>
<sequence>MSTCPIKDDDMYPFRNLMLILTGFFSSPSSPPFTAPWSKAFHSRLSGLRSLGAKLKSLTPAFCNLAHESPESGDLGEKVCGDGDMQHTFSNLPHSDHDQKKNKSIRDSGLTGYAL</sequence>
<gene>
    <name evidence="2" type="ORF">AMATHDRAFT_46695</name>
</gene>
<feature type="region of interest" description="Disordered" evidence="1">
    <location>
        <begin position="86"/>
        <end position="115"/>
    </location>
</feature>